<evidence type="ECO:0000259" key="1">
    <source>
        <dbReference type="PROSITE" id="PS50879"/>
    </source>
</evidence>
<dbReference type="SUPFAM" id="SSF53098">
    <property type="entry name" value="Ribonuclease H-like"/>
    <property type="match status" value="1"/>
</dbReference>
<dbReference type="CDD" id="cd09276">
    <property type="entry name" value="Rnase_HI_RT_non_LTR"/>
    <property type="match status" value="1"/>
</dbReference>
<dbReference type="EMBL" id="CDHN01000001">
    <property type="protein sequence ID" value="CEJ82402.1"/>
    <property type="molecule type" value="Genomic_DNA"/>
</dbReference>
<sequence>MGLLFTWTVRSSKIIKTEIDRGSRQLGFREVFDAEISGALRGLRQAIKHCTPNTPITVCIDNSSVVRGIGGTALMLSRAEFLAFQAIRDEFPGRISVRWTPGHKDIPGNEAADTLAKKGAAGPLRDLTPSVAQRQREIRALLPHLFRTWWESVEKRTYQSLGLTADLSKLPELDIPRQLLRHLLAARSHHGDFAVYYQRFHHDNATLECPCGHEKTPTHLFGMFAADL</sequence>
<dbReference type="Gene3D" id="3.30.420.10">
    <property type="entry name" value="Ribonuclease H-like superfamily/Ribonuclease H"/>
    <property type="match status" value="1"/>
</dbReference>
<dbReference type="AlphaFoldDB" id="A0A0A1T7Y7"/>
<reference evidence="2 3" key="1">
    <citation type="journal article" date="2015" name="Genome Announc.">
        <title>Draft Genome Sequence and Gene Annotation of the Entomopathogenic Fungus Verticillium hemipterigenum.</title>
        <authorList>
            <person name="Horn F."/>
            <person name="Habel A."/>
            <person name="Scharf D.H."/>
            <person name="Dworschak J."/>
            <person name="Brakhage A.A."/>
            <person name="Guthke R."/>
            <person name="Hertweck C."/>
            <person name="Linde J."/>
        </authorList>
    </citation>
    <scope>NUCLEOTIDE SEQUENCE [LARGE SCALE GENOMIC DNA]</scope>
</reference>
<evidence type="ECO:0000313" key="2">
    <source>
        <dbReference type="EMBL" id="CEJ82402.1"/>
    </source>
</evidence>
<feature type="domain" description="RNase H type-1" evidence="1">
    <location>
        <begin position="1"/>
        <end position="121"/>
    </location>
</feature>
<gene>
    <name evidence="2" type="ORF">VHEMI02468</name>
</gene>
<proteinExistence type="predicted"/>
<dbReference type="InterPro" id="IPR002156">
    <property type="entry name" value="RNaseH_domain"/>
</dbReference>
<dbReference type="GO" id="GO:0003676">
    <property type="term" value="F:nucleic acid binding"/>
    <property type="evidence" value="ECO:0007669"/>
    <property type="project" value="InterPro"/>
</dbReference>
<name>A0A0A1T7Y7_9HYPO</name>
<dbReference type="PROSITE" id="PS50879">
    <property type="entry name" value="RNASE_H_1"/>
    <property type="match status" value="1"/>
</dbReference>
<accession>A0A0A1T7Y7</accession>
<dbReference type="InterPro" id="IPR036397">
    <property type="entry name" value="RNaseH_sf"/>
</dbReference>
<dbReference type="HOGENOM" id="CLU_000680_26_0_1"/>
<organism evidence="2 3">
    <name type="scientific">[Torrubiella] hemipterigena</name>
    <dbReference type="NCBI Taxonomy" id="1531966"/>
    <lineage>
        <taxon>Eukaryota</taxon>
        <taxon>Fungi</taxon>
        <taxon>Dikarya</taxon>
        <taxon>Ascomycota</taxon>
        <taxon>Pezizomycotina</taxon>
        <taxon>Sordariomycetes</taxon>
        <taxon>Hypocreomycetidae</taxon>
        <taxon>Hypocreales</taxon>
        <taxon>Clavicipitaceae</taxon>
        <taxon>Clavicipitaceae incertae sedis</taxon>
        <taxon>'Torrubiella' clade</taxon>
    </lineage>
</organism>
<protein>
    <recommendedName>
        <fullName evidence="1">RNase H type-1 domain-containing protein</fullName>
    </recommendedName>
</protein>
<dbReference type="Proteomes" id="UP000039046">
    <property type="component" value="Unassembled WGS sequence"/>
</dbReference>
<dbReference type="GO" id="GO:0004523">
    <property type="term" value="F:RNA-DNA hybrid ribonuclease activity"/>
    <property type="evidence" value="ECO:0007669"/>
    <property type="project" value="InterPro"/>
</dbReference>
<dbReference type="OrthoDB" id="4939572at2759"/>
<dbReference type="InterPro" id="IPR012337">
    <property type="entry name" value="RNaseH-like_sf"/>
</dbReference>
<keyword evidence="3" id="KW-1185">Reference proteome</keyword>
<evidence type="ECO:0000313" key="3">
    <source>
        <dbReference type="Proteomes" id="UP000039046"/>
    </source>
</evidence>